<sequence>MDKWCAFPKKDLMMELFMAEQVLDTKEDKLWNQIKISPEIWTCNDVFTENFWVVAKYKNWVIWYNDIEEGFNLSKYKNEGEIIEYGASQQELNFAIRELQSK</sequence>
<protein>
    <submittedName>
        <fullName evidence="1">Uncharacterized protein</fullName>
    </submittedName>
</protein>
<proteinExistence type="predicted"/>
<organism evidence="1 2">
    <name type="scientific">Faecalibacter macacae</name>
    <dbReference type="NCBI Taxonomy" id="1859289"/>
    <lineage>
        <taxon>Bacteria</taxon>
        <taxon>Pseudomonadati</taxon>
        <taxon>Bacteroidota</taxon>
        <taxon>Flavobacteriia</taxon>
        <taxon>Flavobacteriales</taxon>
        <taxon>Weeksellaceae</taxon>
        <taxon>Faecalibacter</taxon>
    </lineage>
</organism>
<reference evidence="1 2" key="1">
    <citation type="submission" date="2018-10" db="EMBL/GenBank/DDBJ databases">
        <authorList>
            <person name="Chen X."/>
        </authorList>
    </citation>
    <scope>NUCLEOTIDE SEQUENCE [LARGE SCALE GENOMIC DNA]</scope>
    <source>
        <strain evidence="1 2">YIM 102668</strain>
    </source>
</reference>
<dbReference type="OrthoDB" id="8617543at2"/>
<dbReference type="RefSeq" id="WP_121935225.1">
    <property type="nucleotide sequence ID" value="NZ_RDOJ01000016.1"/>
</dbReference>
<dbReference type="AlphaFoldDB" id="A0A3L9M4K0"/>
<accession>A0A3L9M4K0</accession>
<evidence type="ECO:0000313" key="2">
    <source>
        <dbReference type="Proteomes" id="UP000275348"/>
    </source>
</evidence>
<dbReference type="EMBL" id="RDOJ01000016">
    <property type="protein sequence ID" value="RLZ07752.1"/>
    <property type="molecule type" value="Genomic_DNA"/>
</dbReference>
<dbReference type="Proteomes" id="UP000275348">
    <property type="component" value="Unassembled WGS sequence"/>
</dbReference>
<comment type="caution">
    <text evidence="1">The sequence shown here is derived from an EMBL/GenBank/DDBJ whole genome shotgun (WGS) entry which is preliminary data.</text>
</comment>
<name>A0A3L9M4K0_9FLAO</name>
<gene>
    <name evidence="1" type="ORF">EAH69_10820</name>
</gene>
<keyword evidence="2" id="KW-1185">Reference proteome</keyword>
<evidence type="ECO:0000313" key="1">
    <source>
        <dbReference type="EMBL" id="RLZ07752.1"/>
    </source>
</evidence>